<sequence>MSKDVDILLLVPCPSLQQPVVAPPNQNLGSAWCPRLPVYYYVTMRLSLIFFVGSWLALVGAAPQGAASSSKEHSAFEWASTFGRTVREEKMPELDEAVSKLSPRQSSSPFWLEEITHNGLSPFIANASTYTVFRNVVTDFGADNTGTRDASAAINAAIQAGSTGGPLRSSGTYGTTGQPAVVYLPAGTYLLNGPLQLYLGTVFIGSALSPPTLLVASSYADSHVVYAKDPNYVGTTIFYVAMKNFIIDSTSVNPAQNVTLLDWTVSQACQLTNVRFQMPYSAAGHTGMKIGEWQGGDGYNSQLIVNDIYFHGGAVGMNVTGQQWLFKGITFDGCTTGMIVGGFDVVVTHSTFSYCGTCIDASAVSGSLVVIDSIAANSGNVVYSTNYYTPNGLVLENVANSGAGATVLLGDVNLLNGNVPDTWFKGNHYASGNSTHQFDAAGVAASTPRTQALLYNGRYLALTPPTYAQYPVAYFVNVKSVPGAPVYGDGVHDDTAAINAILAAYAGTRIIYFPAGTYIVTNTIFVPAGTRMVGDAFAAAISAYGSAFMDADNPVPMVQIGRPGETGVAEISDMLLTVAAVLPGCKLLEINLAPSSPGSIALFNTHFRVGGALGSSVRTNCGGSPSLCKAAWGLLHLTPSSSAYIENSWGWTADHDLDSNLAPGKVGYVQNVATGRGALVESTAGTWLVGTGFEHHALYQYTFSGARKVYAALLQAETPYWQGSANSSISAVAPQPWAANLVPSDPAFGDCSNTNDPRCGMAWFLRVNGTSQDLFLHGACLWVFFNGGGACEASDGYCQLRAAEISFPTRSYVYGLNTKSVRDMVTGDGGAVTVTQGDNWGGWGGVVAAYLFNT</sequence>
<dbReference type="EMBL" id="JBBWRZ010000009">
    <property type="protein sequence ID" value="KAK8229351.1"/>
    <property type="molecule type" value="Genomic_DNA"/>
</dbReference>
<dbReference type="SUPFAM" id="SSF51126">
    <property type="entry name" value="Pectin lyase-like"/>
    <property type="match status" value="2"/>
</dbReference>
<evidence type="ECO:0000259" key="1">
    <source>
        <dbReference type="Pfam" id="PF12708"/>
    </source>
</evidence>
<dbReference type="Pfam" id="PF12708">
    <property type="entry name" value="Pect-lyase_RHGA_epim"/>
    <property type="match status" value="2"/>
</dbReference>
<dbReference type="InterPro" id="IPR024535">
    <property type="entry name" value="RHGA/B-epi-like_pectate_lyase"/>
</dbReference>
<evidence type="ECO:0000313" key="2">
    <source>
        <dbReference type="EMBL" id="KAK8229351.1"/>
    </source>
</evidence>
<dbReference type="PANTHER" id="PTHR33928:SF2">
    <property type="entry name" value="PECTATE LYASE SUPERFAMILY PROTEIN DOMAIN-CONTAINING PROTEIN-RELATED"/>
    <property type="match status" value="1"/>
</dbReference>
<comment type="caution">
    <text evidence="2">The sequence shown here is derived from an EMBL/GenBank/DDBJ whole genome shotgun (WGS) entry which is preliminary data.</text>
</comment>
<dbReference type="InterPro" id="IPR011050">
    <property type="entry name" value="Pectin_lyase_fold/virulence"/>
</dbReference>
<dbReference type="InterPro" id="IPR039279">
    <property type="entry name" value="QRT3-like"/>
</dbReference>
<name>A0ABR1YH53_9PEZI</name>
<accession>A0ABR1YH53</accession>
<evidence type="ECO:0000313" key="3">
    <source>
        <dbReference type="Proteomes" id="UP001492380"/>
    </source>
</evidence>
<dbReference type="PANTHER" id="PTHR33928">
    <property type="entry name" value="POLYGALACTURONASE QRT3"/>
    <property type="match status" value="1"/>
</dbReference>
<proteinExistence type="predicted"/>
<dbReference type="InterPro" id="IPR012334">
    <property type="entry name" value="Pectin_lyas_fold"/>
</dbReference>
<feature type="domain" description="Rhamnogalacturonase A/B/Epimerase-like pectate lyase" evidence="1">
    <location>
        <begin position="133"/>
        <end position="359"/>
    </location>
</feature>
<gene>
    <name evidence="2" type="ORF">HDK90DRAFT_354875</name>
</gene>
<keyword evidence="3" id="KW-1185">Reference proteome</keyword>
<feature type="domain" description="Rhamnogalacturonase A/B/Epimerase-like pectate lyase" evidence="1">
    <location>
        <begin position="486"/>
        <end position="548"/>
    </location>
</feature>
<reference evidence="2 3" key="1">
    <citation type="submission" date="2024-04" db="EMBL/GenBank/DDBJ databases">
        <title>Phyllosticta paracitricarpa is synonymous to the EU quarantine fungus P. citricarpa based on phylogenomic analyses.</title>
        <authorList>
            <consortium name="Lawrence Berkeley National Laboratory"/>
            <person name="Van Ingen-Buijs V.A."/>
            <person name="Van Westerhoven A.C."/>
            <person name="Haridas S."/>
            <person name="Skiadas P."/>
            <person name="Martin F."/>
            <person name="Groenewald J.Z."/>
            <person name="Crous P.W."/>
            <person name="Seidl M.F."/>
        </authorList>
    </citation>
    <scope>NUCLEOTIDE SEQUENCE [LARGE SCALE GENOMIC DNA]</scope>
    <source>
        <strain evidence="2 3">CBS 123374</strain>
    </source>
</reference>
<protein>
    <submittedName>
        <fullName evidence="2">Exo-beta-1,3-glucanase</fullName>
    </submittedName>
</protein>
<dbReference type="Proteomes" id="UP001492380">
    <property type="component" value="Unassembled WGS sequence"/>
</dbReference>
<dbReference type="Gene3D" id="2.160.20.10">
    <property type="entry name" value="Single-stranded right-handed beta-helix, Pectin lyase-like"/>
    <property type="match status" value="2"/>
</dbReference>
<dbReference type="CDD" id="cd23668">
    <property type="entry name" value="GH55_beta13glucanase-like"/>
    <property type="match status" value="1"/>
</dbReference>
<organism evidence="2 3">
    <name type="scientific">Phyllosticta capitalensis</name>
    <dbReference type="NCBI Taxonomy" id="121624"/>
    <lineage>
        <taxon>Eukaryota</taxon>
        <taxon>Fungi</taxon>
        <taxon>Dikarya</taxon>
        <taxon>Ascomycota</taxon>
        <taxon>Pezizomycotina</taxon>
        <taxon>Dothideomycetes</taxon>
        <taxon>Dothideomycetes incertae sedis</taxon>
        <taxon>Botryosphaeriales</taxon>
        <taxon>Phyllostictaceae</taxon>
        <taxon>Phyllosticta</taxon>
    </lineage>
</organism>